<feature type="compositionally biased region" description="Pro residues" evidence="4">
    <location>
        <begin position="175"/>
        <end position="186"/>
    </location>
</feature>
<evidence type="ECO:0000256" key="4">
    <source>
        <dbReference type="SAM" id="MobiDB-lite"/>
    </source>
</evidence>
<dbReference type="Pfam" id="PF24245">
    <property type="entry name" value="INO80F"/>
    <property type="match status" value="1"/>
</dbReference>
<dbReference type="InterPro" id="IPR003888">
    <property type="entry name" value="FYrich_N"/>
</dbReference>
<feature type="compositionally biased region" description="Low complexity" evidence="4">
    <location>
        <begin position="144"/>
        <end position="168"/>
    </location>
</feature>
<gene>
    <name evidence="6" type="ORF">LRAMOSA00128</name>
</gene>
<dbReference type="SMART" id="SM00541">
    <property type="entry name" value="FYRN"/>
    <property type="match status" value="1"/>
</dbReference>
<dbReference type="InterPro" id="IPR056513">
    <property type="entry name" value="INO80F"/>
</dbReference>
<dbReference type="GO" id="GO:0051726">
    <property type="term" value="P:regulation of cell cycle"/>
    <property type="evidence" value="ECO:0007669"/>
    <property type="project" value="TreeGrafter"/>
</dbReference>
<feature type="region of interest" description="Disordered" evidence="4">
    <location>
        <begin position="112"/>
        <end position="255"/>
    </location>
</feature>
<comment type="subcellular location">
    <subcellularLocation>
        <location evidence="1">Nucleus</location>
    </subcellularLocation>
</comment>
<dbReference type="OrthoDB" id="285793at2759"/>
<evidence type="ECO:0000313" key="6">
    <source>
        <dbReference type="EMBL" id="CDS02724.1"/>
    </source>
</evidence>
<keyword evidence="3" id="KW-0175">Coiled coil</keyword>
<feature type="coiled-coil region" evidence="3">
    <location>
        <begin position="31"/>
        <end position="72"/>
    </location>
</feature>
<organism evidence="6">
    <name type="scientific">Lichtheimia ramosa</name>
    <dbReference type="NCBI Taxonomy" id="688394"/>
    <lineage>
        <taxon>Eukaryota</taxon>
        <taxon>Fungi</taxon>
        <taxon>Fungi incertae sedis</taxon>
        <taxon>Mucoromycota</taxon>
        <taxon>Mucoromycotina</taxon>
        <taxon>Mucoromycetes</taxon>
        <taxon>Mucorales</taxon>
        <taxon>Lichtheimiaceae</taxon>
        <taxon>Lichtheimia</taxon>
    </lineage>
</organism>
<proteinExistence type="predicted"/>
<keyword evidence="2" id="KW-0539">Nucleus</keyword>
<sequence>MQVAETTRPLSSNEIATSERSTGGIVSEEKYNLLKRQLRDITERNELLVNDLSRAKKRLRRLAKEKNILLDKLCQYDNHARFTHKKTSHPIAPLSTGSTAMEIDDMVTDNVMMDKASSSPPPQLAHPPTPWQPPPAVQSHVSNTTTSHLPSQQSLLLPSSSTTTTTTTNRIESSPSPPQSLPPLPPTQQQQPAQSMHSISSILSPQPTSSSPPRSISDPSTASSSSSQGSTSPAGVTGTTTTTATSNPSSASMQSAIGGPKVEIMYQDGRMVPSSRPKRMRRGPVEPKMRRVQPLEKDPVSGEYKLPARVGILTVHSLGRVVPLPTYHNDRYIWPPGFKVSRTYLSMVDPSANTVYTCSVEENGEQGPRFRVVADDCPDQPIIANSATGVWTAIVKRANEIRNREHSNSASGPDYYGFTHATIAKMIQDLPGTENCINYVWQQFGEMHQRTAAGVAAAAEKKKINLQMMGSANKRAPPSAATSGDGSSSNGSSSPPGPDTVANHASLPSLAESSNMDTASTSTALSVDMLTTPTPVDHHHRTTTPEPVVSVPALEPVPENHA</sequence>
<dbReference type="Pfam" id="PF05964">
    <property type="entry name" value="FYRN"/>
    <property type="match status" value="1"/>
</dbReference>
<dbReference type="PANTHER" id="PTHR22715">
    <property type="entry name" value="TRANSFORMING GROWTH FACTOR BETA REGULATED GENE 1"/>
    <property type="match status" value="1"/>
</dbReference>
<dbReference type="SMART" id="SM00542">
    <property type="entry name" value="FYRC"/>
    <property type="match status" value="1"/>
</dbReference>
<evidence type="ECO:0000256" key="2">
    <source>
        <dbReference type="ARBA" id="ARBA00023242"/>
    </source>
</evidence>
<feature type="compositionally biased region" description="Polar residues" evidence="4">
    <location>
        <begin position="1"/>
        <end position="21"/>
    </location>
</feature>
<evidence type="ECO:0000259" key="5">
    <source>
        <dbReference type="Pfam" id="PF24245"/>
    </source>
</evidence>
<dbReference type="GO" id="GO:0005634">
    <property type="term" value="C:nucleus"/>
    <property type="evidence" value="ECO:0007669"/>
    <property type="project" value="UniProtKB-SubCell"/>
</dbReference>
<dbReference type="PROSITE" id="PS51543">
    <property type="entry name" value="FYRC"/>
    <property type="match status" value="1"/>
</dbReference>
<feature type="region of interest" description="Disordered" evidence="4">
    <location>
        <begin position="471"/>
        <end position="505"/>
    </location>
</feature>
<dbReference type="PANTHER" id="PTHR22715:SF0">
    <property type="entry name" value="TRANSFORMING GROWTH FACTOR BETA REGULATOR 1"/>
    <property type="match status" value="1"/>
</dbReference>
<dbReference type="Gene3D" id="3.30.160.360">
    <property type="match status" value="1"/>
</dbReference>
<evidence type="ECO:0000256" key="3">
    <source>
        <dbReference type="SAM" id="Coils"/>
    </source>
</evidence>
<dbReference type="Pfam" id="PF05965">
    <property type="entry name" value="FYRC"/>
    <property type="match status" value="1"/>
</dbReference>
<feature type="domain" description="INO80 complex subunit F" evidence="5">
    <location>
        <begin position="29"/>
        <end position="73"/>
    </location>
</feature>
<feature type="region of interest" description="Disordered" evidence="4">
    <location>
        <begin position="1"/>
        <end position="22"/>
    </location>
</feature>
<dbReference type="InterPro" id="IPR003889">
    <property type="entry name" value="FYrich_C"/>
</dbReference>
<feature type="region of interest" description="Disordered" evidence="4">
    <location>
        <begin position="531"/>
        <end position="562"/>
    </location>
</feature>
<dbReference type="EMBL" id="LK023313">
    <property type="protein sequence ID" value="CDS02724.1"/>
    <property type="molecule type" value="Genomic_DNA"/>
</dbReference>
<evidence type="ECO:0000256" key="1">
    <source>
        <dbReference type="ARBA" id="ARBA00004123"/>
    </source>
</evidence>
<dbReference type="InterPro" id="IPR040092">
    <property type="entry name" value="TBRG1"/>
</dbReference>
<dbReference type="AlphaFoldDB" id="A0A077W8D0"/>
<feature type="compositionally biased region" description="Pro residues" evidence="4">
    <location>
        <begin position="119"/>
        <end position="136"/>
    </location>
</feature>
<name>A0A077W8D0_9FUNG</name>
<feature type="compositionally biased region" description="Low complexity" evidence="4">
    <location>
        <begin position="477"/>
        <end position="494"/>
    </location>
</feature>
<reference evidence="6" key="1">
    <citation type="journal article" date="2014" name="Genome Announc.">
        <title>De novo whole-genome sequence and genome annotation of Lichtheimia ramosa.</title>
        <authorList>
            <person name="Linde J."/>
            <person name="Schwartze V."/>
            <person name="Binder U."/>
            <person name="Lass-Florl C."/>
            <person name="Voigt K."/>
            <person name="Horn F."/>
        </authorList>
    </citation>
    <scope>NUCLEOTIDE SEQUENCE</scope>
    <source>
        <strain evidence="6">JMRC FSU:6197</strain>
    </source>
</reference>
<accession>A0A077W8D0</accession>
<feature type="compositionally biased region" description="Low complexity" evidence="4">
    <location>
        <begin position="187"/>
        <end position="252"/>
    </location>
</feature>
<dbReference type="PROSITE" id="PS51542">
    <property type="entry name" value="FYRN"/>
    <property type="match status" value="1"/>
</dbReference>
<protein>
    <recommendedName>
        <fullName evidence="5">INO80 complex subunit F domain-containing protein</fullName>
    </recommendedName>
</protein>